<reference evidence="3" key="1">
    <citation type="submission" date="2015-11" db="EMBL/GenBank/DDBJ databases">
        <authorList>
            <person name="Seth-Smith H.M.B."/>
        </authorList>
    </citation>
    <scope>NUCLEOTIDE SEQUENCE [LARGE SCALE GENOMIC DNA]</scope>
    <source>
        <strain evidence="3">2013Ark11</strain>
    </source>
</reference>
<dbReference type="EMBL" id="LN906597">
    <property type="protein sequence ID" value="CUT18123.1"/>
    <property type="molecule type" value="Genomic_DNA"/>
</dbReference>
<gene>
    <name evidence="2" type="ORF">Ark11_1319</name>
</gene>
<keyword evidence="3" id="KW-1185">Reference proteome</keyword>
<name>A0A0S4M490_9BURK</name>
<dbReference type="Proteomes" id="UP000198651">
    <property type="component" value="Chromosome I"/>
</dbReference>
<keyword evidence="1" id="KW-0812">Transmembrane</keyword>
<evidence type="ECO:0000313" key="2">
    <source>
        <dbReference type="EMBL" id="CUT18123.1"/>
    </source>
</evidence>
<evidence type="ECO:0000313" key="3">
    <source>
        <dbReference type="Proteomes" id="UP000198651"/>
    </source>
</evidence>
<keyword evidence="1" id="KW-0472">Membrane</keyword>
<evidence type="ECO:0000256" key="1">
    <source>
        <dbReference type="SAM" id="Phobius"/>
    </source>
</evidence>
<sequence length="67" mass="7843">MLFLLLSNIMGVYFCNIYRRYFYLITSFTCEGNYLIVKVILLNFNLILTLSLLSPTMISRIVINVLL</sequence>
<organism evidence="2 3">
    <name type="scientific">Candidatus Ichthyocystis hellenicum</name>
    <dbReference type="NCBI Taxonomy" id="1561003"/>
    <lineage>
        <taxon>Bacteria</taxon>
        <taxon>Pseudomonadati</taxon>
        <taxon>Pseudomonadota</taxon>
        <taxon>Betaproteobacteria</taxon>
        <taxon>Burkholderiales</taxon>
        <taxon>Candidatus Ichthyocystis</taxon>
    </lineage>
</organism>
<dbReference type="AlphaFoldDB" id="A0A0S4M490"/>
<protein>
    <submittedName>
        <fullName evidence="2">Putative membrane protein</fullName>
    </submittedName>
</protein>
<feature type="transmembrane region" description="Helical" evidence="1">
    <location>
        <begin position="47"/>
        <end position="66"/>
    </location>
</feature>
<accession>A0A0S4M490</accession>
<keyword evidence="1" id="KW-1133">Transmembrane helix</keyword>
<proteinExistence type="predicted"/>